<feature type="compositionally biased region" description="Polar residues" evidence="1">
    <location>
        <begin position="262"/>
        <end position="273"/>
    </location>
</feature>
<feature type="transmembrane region" description="Helical" evidence="2">
    <location>
        <begin position="578"/>
        <end position="602"/>
    </location>
</feature>
<feature type="compositionally biased region" description="Basic residues" evidence="1">
    <location>
        <begin position="958"/>
        <end position="978"/>
    </location>
</feature>
<sequence>MGTIFGVTGEGNCVVGGETNIPLPARPISCFLYLVCNACVTKPVITVHIECTDMARRKSDSVKWTVVLVLVVLSPLVFSRPQVETPSSINLTSIQSNQPTETSIRYGNNKNNNIPRSMLPLETIVSNKSLDKGSNIFRFSNNFRLVNPSVVTTSNISKRTSRLIRRRTKIKPNNLLQKKTSEINGNFNSFVKPPSNKHNINSNKNTHIKKVYTKWVDNVKDEDLNISQESSISSETDAINFANILNVNVDKISAVHVDDSNESSNTQQYFSTDSNDKRLTYSYNRPRPQYSEETQVYSDGFHLIGNPHATRPTYVFTTPTPTPIITNVGYPQQWPEYIQSEIRPTTRKPIKSTSIKNPYNYHNTINNNYPAYPSNNFDVTTFPPASAYTDRIVIRPQEYSADPDECPTIFLTLNNTFQGQAKEACPDLNIAVNTNVINKNVVIESDEDTDTTITDVFGLPDDSESDETPNDYAESQENSDDEDDNDDDDTDEQNASVEDLQFSNYNAANSVNAESSEPGSFASPSTALSTYARPNQPSNSGDDDGFSFSSLIDFFRPAVGAFSWLAAINPLSFGAISFFLTPFVLLFAGASGLATLFTPFALSGREATESFIYEPKWQWDDNQNKWHLESFPNDRIDIEWIDRPRMRVQNYKSNSEGTTWVTSELLSDEEKKNDSAPFVSINTSREVKVKPAVIGESIKKVATQLLDKPNKTIQAAVVSDTRIPPKLKSQIAQKQKIKTRKEDEQSIENSHIGIAVPVTMEELELENKEVHESSTTNEGISTWILLNNPVNKENTSISTEPTKTDEAYKKQKPTLNKNKNKKPQNKGPGAKRPIIGSTNKSDLVASGSAINENIYNKIKDTVLSNVQKNKNITPRSTTTSTTTVSTSTEALTTKVSVPIVKVTPKPVKKNNKNKQKITSTPTSTTTYLPIVSESAMLPLEPKEQEIELEVSTPATTTKKPKRSSTRKKTKTKKRKTSKPKIEASTAASTEVKTSNKTKLTKTSKKPTSSTGPFTTQIYNYFSREVMPSVGVGVIGLAGLVGLASYFLYPFATPVRRTIDVDKKDDIYRHNAEEYASEGNGQPEEEMLGTVLAGMPIHSKQKLNPYASQTAYVNRYPTKKDTDLRYRHVATPSYPNHSVHYPQQKTGIAHGAVYSEPYNNYNRYQYETRHAYTAAEKKNDKAQTYNPYPVAAVEPIYAAPQAGLPEISSYGSDMTSAVVYGVKPSEETDFKPVYPYDTQFHGETTSSSITYPPTSMYLGSNDDAEETENENYAEENNEDMETANNKFVVGNVPKELTESATPAVVPEHGPRKFLRRRRNMRQKRSVVGSIEEILKATRANKGNGIFISNEIDDGLEVPARTLSPVQSMQVKNEVTISPENKNVFTVYAVPVDPAKDFTQTEEVSTIKTEVIESVSTIPVDGKKSTETEISNEVDVTTKIFKVYEVFTSKPEVITENIALTENSNTKADLTTQYKNMNTETTTEIRSETTSTLPPSPPPVSVFTSKRPYRPTYYGPTYRPEVITYPPLSSSGGGFFDFLKRVVDFKYRLGMSILQNTSESLNRYLRSMEESVKRAAKA</sequence>
<comment type="caution">
    <text evidence="3">The sequence shown here is derived from an EMBL/GenBank/DDBJ whole genome shotgun (WGS) entry which is preliminary data.</text>
</comment>
<feature type="region of interest" description="Disordered" evidence="1">
    <location>
        <begin position="792"/>
        <end position="840"/>
    </location>
</feature>
<evidence type="ECO:0000313" key="4">
    <source>
        <dbReference type="Proteomes" id="UP000838756"/>
    </source>
</evidence>
<feature type="region of interest" description="Disordered" evidence="1">
    <location>
        <begin position="511"/>
        <end position="542"/>
    </location>
</feature>
<protein>
    <submittedName>
        <fullName evidence="3">Jg4561 protein</fullName>
    </submittedName>
</protein>
<keyword evidence="2" id="KW-0812">Transmembrane</keyword>
<gene>
    <name evidence="3" type="primary">jg4561</name>
    <name evidence="3" type="ORF">PAEG_LOCUS16512</name>
</gene>
<accession>A0A8S4RPZ4</accession>
<feature type="compositionally biased region" description="Polar residues" evidence="1">
    <location>
        <begin position="792"/>
        <end position="801"/>
    </location>
</feature>
<keyword evidence="2" id="KW-0472">Membrane</keyword>
<feature type="compositionally biased region" description="Polar residues" evidence="1">
    <location>
        <begin position="511"/>
        <end position="539"/>
    </location>
</feature>
<organism evidence="3 4">
    <name type="scientific">Pararge aegeria aegeria</name>
    <dbReference type="NCBI Taxonomy" id="348720"/>
    <lineage>
        <taxon>Eukaryota</taxon>
        <taxon>Metazoa</taxon>
        <taxon>Ecdysozoa</taxon>
        <taxon>Arthropoda</taxon>
        <taxon>Hexapoda</taxon>
        <taxon>Insecta</taxon>
        <taxon>Pterygota</taxon>
        <taxon>Neoptera</taxon>
        <taxon>Endopterygota</taxon>
        <taxon>Lepidoptera</taxon>
        <taxon>Glossata</taxon>
        <taxon>Ditrysia</taxon>
        <taxon>Papilionoidea</taxon>
        <taxon>Nymphalidae</taxon>
        <taxon>Satyrinae</taxon>
        <taxon>Satyrini</taxon>
        <taxon>Parargina</taxon>
        <taxon>Pararge</taxon>
    </lineage>
</organism>
<feature type="compositionally biased region" description="Acidic residues" evidence="1">
    <location>
        <begin position="477"/>
        <end position="492"/>
    </location>
</feature>
<dbReference type="OrthoDB" id="6623421at2759"/>
<feature type="region of interest" description="Disordered" evidence="1">
    <location>
        <begin position="946"/>
        <end position="1010"/>
    </location>
</feature>
<feature type="region of interest" description="Disordered" evidence="1">
    <location>
        <begin position="451"/>
        <end position="493"/>
    </location>
</feature>
<dbReference type="Proteomes" id="UP000838756">
    <property type="component" value="Unassembled WGS sequence"/>
</dbReference>
<keyword evidence="2" id="KW-1133">Transmembrane helix</keyword>
<keyword evidence="4" id="KW-1185">Reference proteome</keyword>
<name>A0A8S4RPZ4_9NEOP</name>
<evidence type="ECO:0000256" key="1">
    <source>
        <dbReference type="SAM" id="MobiDB-lite"/>
    </source>
</evidence>
<evidence type="ECO:0000256" key="2">
    <source>
        <dbReference type="SAM" id="Phobius"/>
    </source>
</evidence>
<reference evidence="3" key="1">
    <citation type="submission" date="2022-03" db="EMBL/GenBank/DDBJ databases">
        <authorList>
            <person name="Lindestad O."/>
        </authorList>
    </citation>
    <scope>NUCLEOTIDE SEQUENCE</scope>
</reference>
<proteinExistence type="predicted"/>
<feature type="region of interest" description="Disordered" evidence="1">
    <location>
        <begin position="258"/>
        <end position="284"/>
    </location>
</feature>
<feature type="transmembrane region" description="Helical" evidence="2">
    <location>
        <begin position="1029"/>
        <end position="1048"/>
    </location>
</feature>
<dbReference type="EMBL" id="CAKXAJ010025464">
    <property type="protein sequence ID" value="CAH2239876.1"/>
    <property type="molecule type" value="Genomic_DNA"/>
</dbReference>
<evidence type="ECO:0000313" key="3">
    <source>
        <dbReference type="EMBL" id="CAH2239876.1"/>
    </source>
</evidence>